<gene>
    <name evidence="1" type="ORF">FAM6012_00537</name>
</gene>
<dbReference type="AlphaFoldDB" id="A0A8B3GVK3"/>
<sequence>MTMNIMFCGDEKMTDGVLIATLSLMRHTDQPLHIYVLTAKLNVNGHAY</sequence>
<proteinExistence type="predicted"/>
<accession>A0A8B3GVK3</accession>
<dbReference type="SUPFAM" id="SSF53448">
    <property type="entry name" value="Nucleotide-diphospho-sugar transferases"/>
    <property type="match status" value="1"/>
</dbReference>
<name>A0A8B3GVK3_LACPA</name>
<protein>
    <submittedName>
        <fullName evidence="1">Uncharacterized protein</fullName>
    </submittedName>
</protein>
<dbReference type="EMBL" id="LKGI01000039">
    <property type="protein sequence ID" value="RNE32599.1"/>
    <property type="molecule type" value="Genomic_DNA"/>
</dbReference>
<evidence type="ECO:0000313" key="2">
    <source>
        <dbReference type="Proteomes" id="UP000284123"/>
    </source>
</evidence>
<reference evidence="1 2" key="1">
    <citation type="journal article" date="2018" name="Front. Microbiol.">
        <title>Conversion of Methionine to Cysteine in Lactobacillus paracasei Depends on the Highly Mobile cysK-ctl-cysE Gene Cluster.</title>
        <authorList>
            <person name="Wuthrich D."/>
            <person name="Irmler S."/>
            <person name="Berthoud H."/>
            <person name="Guggenbuhl B."/>
            <person name="Eugster E."/>
            <person name="Bruggmann R."/>
        </authorList>
    </citation>
    <scope>NUCLEOTIDE SEQUENCE [LARGE SCALE GENOMIC DNA]</scope>
    <source>
        <strain evidence="1 2">FAM6012</strain>
    </source>
</reference>
<dbReference type="Proteomes" id="UP000284123">
    <property type="component" value="Unassembled WGS sequence"/>
</dbReference>
<comment type="caution">
    <text evidence="1">The sequence shown here is derived from an EMBL/GenBank/DDBJ whole genome shotgun (WGS) entry which is preliminary data.</text>
</comment>
<dbReference type="InterPro" id="IPR029044">
    <property type="entry name" value="Nucleotide-diphossugar_trans"/>
</dbReference>
<organism evidence="1 2">
    <name type="scientific">Lacticaseibacillus paracasei</name>
    <name type="common">Lactobacillus paracasei</name>
    <dbReference type="NCBI Taxonomy" id="1597"/>
    <lineage>
        <taxon>Bacteria</taxon>
        <taxon>Bacillati</taxon>
        <taxon>Bacillota</taxon>
        <taxon>Bacilli</taxon>
        <taxon>Lactobacillales</taxon>
        <taxon>Lactobacillaceae</taxon>
        <taxon>Lacticaseibacillus</taxon>
    </lineage>
</organism>
<evidence type="ECO:0000313" key="1">
    <source>
        <dbReference type="EMBL" id="RNE32599.1"/>
    </source>
</evidence>